<feature type="compositionally biased region" description="Basic and acidic residues" evidence="1">
    <location>
        <begin position="401"/>
        <end position="420"/>
    </location>
</feature>
<proteinExistence type="predicted"/>
<dbReference type="InterPro" id="IPR013783">
    <property type="entry name" value="Ig-like_fold"/>
</dbReference>
<feature type="region of interest" description="Disordered" evidence="1">
    <location>
        <begin position="582"/>
        <end position="667"/>
    </location>
</feature>
<dbReference type="EMBL" id="PDXD01000002">
    <property type="protein sequence ID" value="RYN81912.1"/>
    <property type="molecule type" value="Genomic_DNA"/>
</dbReference>
<name>A0A4Q4NT78_ALTAL</name>
<feature type="compositionally biased region" description="Low complexity" evidence="1">
    <location>
        <begin position="294"/>
        <end position="305"/>
    </location>
</feature>
<feature type="region of interest" description="Disordered" evidence="1">
    <location>
        <begin position="100"/>
        <end position="143"/>
    </location>
</feature>
<evidence type="ECO:0000313" key="3">
    <source>
        <dbReference type="Proteomes" id="UP000291422"/>
    </source>
</evidence>
<dbReference type="SUPFAM" id="SSF81296">
    <property type="entry name" value="E set domains"/>
    <property type="match status" value="1"/>
</dbReference>
<evidence type="ECO:0000313" key="2">
    <source>
        <dbReference type="EMBL" id="RYN81912.1"/>
    </source>
</evidence>
<feature type="compositionally biased region" description="Acidic residues" evidence="1">
    <location>
        <begin position="370"/>
        <end position="385"/>
    </location>
</feature>
<feature type="compositionally biased region" description="Basic and acidic residues" evidence="1">
    <location>
        <begin position="178"/>
        <end position="201"/>
    </location>
</feature>
<organism evidence="2 3">
    <name type="scientific">Alternaria alternata</name>
    <name type="common">Alternaria rot fungus</name>
    <name type="synonym">Torula alternata</name>
    <dbReference type="NCBI Taxonomy" id="5599"/>
    <lineage>
        <taxon>Eukaryota</taxon>
        <taxon>Fungi</taxon>
        <taxon>Dikarya</taxon>
        <taxon>Ascomycota</taxon>
        <taxon>Pezizomycotina</taxon>
        <taxon>Dothideomycetes</taxon>
        <taxon>Pleosporomycetidae</taxon>
        <taxon>Pleosporales</taxon>
        <taxon>Pleosporineae</taxon>
        <taxon>Pleosporaceae</taxon>
        <taxon>Alternaria</taxon>
        <taxon>Alternaria sect. Alternaria</taxon>
        <taxon>Alternaria alternata complex</taxon>
    </lineage>
</organism>
<dbReference type="CDD" id="cd02859">
    <property type="entry name" value="E_set_AMPKbeta_like_N"/>
    <property type="match status" value="1"/>
</dbReference>
<evidence type="ECO:0000256" key="1">
    <source>
        <dbReference type="SAM" id="MobiDB-lite"/>
    </source>
</evidence>
<reference evidence="3" key="1">
    <citation type="journal article" date="2019" name="bioRxiv">
        <title>Genomics, evolutionary history and diagnostics of the Alternaria alternata species group including apple and Asian pear pathotypes.</title>
        <authorList>
            <person name="Armitage A.D."/>
            <person name="Cockerton H.M."/>
            <person name="Sreenivasaprasad S."/>
            <person name="Woodhall J.W."/>
            <person name="Lane C.R."/>
            <person name="Harrison R.J."/>
            <person name="Clarkson J.P."/>
        </authorList>
    </citation>
    <scope>NUCLEOTIDE SEQUENCE [LARGE SCALE GENOMIC DNA]</scope>
    <source>
        <strain evidence="3">FERA 1177</strain>
    </source>
</reference>
<feature type="compositionally biased region" description="Polar residues" evidence="1">
    <location>
        <begin position="100"/>
        <end position="116"/>
    </location>
</feature>
<dbReference type="VEuPathDB" id="FungiDB:CC77DRAFT_923812"/>
<sequence>MAGHATITFSQTGVQPPVYVTTSINDWTPVEMDVNEDKTASDNLIFRKEFNDVAEGSYQYKIRVGEDHWVLDESKETAATDDGIRNNVIHVKIASENNSLKSAPEATTVQETPSEQESLKASLANPSKISEDRKDSTMGDQLSSVPVSSMVVDKVEDQKQPAYGNTHHLNLPVDAAKRSADAEPDYEETKVDSPIKTETPKSPEIPLLVVDKTDDRPAYGDDFGEDATTAQKVAHDMRASDTQPDILTITPESHTEPGDTEDDQAAPLFRHESFQADDDESQAPPKITIDDESTQSSTDQTSSGDAMDTPPEPEDGDELNLAPLLSHETELRGSVSEARDGLQVSHEGNDDEDDVDESGGAPLLPHETGFTEDDGADTESDDERNELDRYPLLSHESGFSDYKRSETLTKSEHSENREPQHYGAYGNEDDDEGNRDAEDDDTPLLPHERESAFVSSTGSDFSQDDAPFSLEKQPTFGYETDNARELFGAADRHDFFRGRTGSNLPHRLPQSDAEDQDLNDPSLERFPTNRESILARVATIGMHLPEDESMHERPHSPQPSVLSQACSSIDLVPVKSYASLASVPEDENSDEDEGYHHDLDSMPSPVYISHNTTRRSSPPARFVRDPYAASSADDNEQLGDAFDTKIDEPGSHTQESSEAESVAKHDGAKDISVAHSALLDAISAPVNMAKSATELVTSEPQTTTSEAHPVSNLDSELRQRRAVLEESSQTEEEMPESAADDVSITDKIVEAAKPALAQRSDYRRDNFLQHLFRAMFAACFGDRKRASASALVLGTTAATYYYAAKASR</sequence>
<feature type="compositionally biased region" description="Basic and acidic residues" evidence="1">
    <location>
        <begin position="544"/>
        <end position="555"/>
    </location>
</feature>
<dbReference type="Gene3D" id="2.60.40.10">
    <property type="entry name" value="Immunoglobulins"/>
    <property type="match status" value="1"/>
</dbReference>
<accession>A0A4Q4NT78</accession>
<feature type="region of interest" description="Disordered" evidence="1">
    <location>
        <begin position="497"/>
        <end position="563"/>
    </location>
</feature>
<comment type="caution">
    <text evidence="2">The sequence shown here is derived from an EMBL/GenBank/DDBJ whole genome shotgun (WGS) entry which is preliminary data.</text>
</comment>
<protein>
    <recommendedName>
        <fullName evidence="4">AMP-activated protein kinase glycogen-binding domain-containing protein</fullName>
    </recommendedName>
</protein>
<dbReference type="AlphaFoldDB" id="A0A4Q4NT78"/>
<dbReference type="InterPro" id="IPR014756">
    <property type="entry name" value="Ig_E-set"/>
</dbReference>
<evidence type="ECO:0008006" key="4">
    <source>
        <dbReference type="Google" id="ProtNLM"/>
    </source>
</evidence>
<feature type="compositionally biased region" description="Acidic residues" evidence="1">
    <location>
        <begin position="427"/>
        <end position="442"/>
    </location>
</feature>
<dbReference type="Proteomes" id="UP000291422">
    <property type="component" value="Unassembled WGS sequence"/>
</dbReference>
<feature type="region of interest" description="Disordered" evidence="1">
    <location>
        <begin position="178"/>
        <end position="476"/>
    </location>
</feature>
<feature type="compositionally biased region" description="Acidic residues" evidence="1">
    <location>
        <begin position="584"/>
        <end position="593"/>
    </location>
</feature>
<gene>
    <name evidence="2" type="ORF">AA0117_g2158</name>
</gene>